<sequence>MKRKGLKLIISALTITMTLGILAGCGNKQENKEESKKEAISGSITALGSSALQPLVEQGAKQFMQKKSRCYYKCSRWRKWSWNKSSSFRLC</sequence>
<dbReference type="EMBL" id="DF384213">
    <property type="protein sequence ID" value="GAE02975.1"/>
    <property type="molecule type" value="Genomic_DNA"/>
</dbReference>
<dbReference type="AlphaFoldDB" id="A0A0S6U775"/>
<keyword evidence="1" id="KW-0732">Signal</keyword>
<organism evidence="2">
    <name type="scientific">Clostridium botulinum B str. Osaka05</name>
    <dbReference type="NCBI Taxonomy" id="1407017"/>
    <lineage>
        <taxon>Bacteria</taxon>
        <taxon>Bacillati</taxon>
        <taxon>Bacillota</taxon>
        <taxon>Clostridia</taxon>
        <taxon>Eubacteriales</taxon>
        <taxon>Clostridiaceae</taxon>
        <taxon>Clostridium</taxon>
    </lineage>
</organism>
<dbReference type="HOGENOM" id="CLU_2421724_0_0_9"/>
<dbReference type="Proteomes" id="UP000054164">
    <property type="component" value="Unassembled WGS sequence"/>
</dbReference>
<protein>
    <submittedName>
        <fullName evidence="2">Phosphate ABC transporter phosphate-binding protein</fullName>
    </submittedName>
</protein>
<accession>A0A0S6U775</accession>
<proteinExistence type="predicted"/>
<feature type="signal peptide" evidence="1">
    <location>
        <begin position="1"/>
        <end position="23"/>
    </location>
</feature>
<reference evidence="2" key="1">
    <citation type="submission" date="2013-10" db="EMBL/GenBank/DDBJ databases">
        <title>Draft genome sequence of Clostridium botulinum type B strain Osaka05.</title>
        <authorList>
            <person name="Sakaguchi Y."/>
            <person name="Hosomi K."/>
            <person name="Uchiyama J."/>
            <person name="Ogura Y."/>
            <person name="Sakaguchi M."/>
            <person name="Kohda T."/>
            <person name="Mukamoto M."/>
            <person name="Misawa N."/>
            <person name="Matsuzaki S."/>
            <person name="Hayashi T."/>
            <person name="Kozaki S."/>
        </authorList>
    </citation>
    <scope>NUCLEOTIDE SEQUENCE</scope>
    <source>
        <strain evidence="2">Osaka05</strain>
    </source>
</reference>
<name>A0A0S6U775_CLOBO</name>
<feature type="chain" id="PRO_5038507733" evidence="1">
    <location>
        <begin position="24"/>
        <end position="91"/>
    </location>
</feature>
<dbReference type="PROSITE" id="PS51257">
    <property type="entry name" value="PROKAR_LIPOPROTEIN"/>
    <property type="match status" value="1"/>
</dbReference>
<evidence type="ECO:0000313" key="2">
    <source>
        <dbReference type="EMBL" id="GAE02975.1"/>
    </source>
</evidence>
<evidence type="ECO:0000256" key="1">
    <source>
        <dbReference type="SAM" id="SignalP"/>
    </source>
</evidence>
<gene>
    <name evidence="2" type="ORF">CBO05C_2665</name>
</gene>